<feature type="non-terminal residue" evidence="1">
    <location>
        <position position="1"/>
    </location>
</feature>
<keyword evidence="2" id="KW-1185">Reference proteome</keyword>
<proteinExistence type="predicted"/>
<gene>
    <name evidence="1" type="ORF">AOQ84DRAFT_415045</name>
</gene>
<evidence type="ECO:0000313" key="2">
    <source>
        <dbReference type="Proteomes" id="UP000250140"/>
    </source>
</evidence>
<organism evidence="1 2">
    <name type="scientific">Glonium stellatum</name>
    <dbReference type="NCBI Taxonomy" id="574774"/>
    <lineage>
        <taxon>Eukaryota</taxon>
        <taxon>Fungi</taxon>
        <taxon>Dikarya</taxon>
        <taxon>Ascomycota</taxon>
        <taxon>Pezizomycotina</taxon>
        <taxon>Dothideomycetes</taxon>
        <taxon>Pleosporomycetidae</taxon>
        <taxon>Gloniales</taxon>
        <taxon>Gloniaceae</taxon>
        <taxon>Glonium</taxon>
    </lineage>
</organism>
<accession>A0A8E2JXT3</accession>
<evidence type="ECO:0000313" key="1">
    <source>
        <dbReference type="EMBL" id="OCL13458.1"/>
    </source>
</evidence>
<sequence>SDNLRLSKIAPELTSGVLVQYSPLELRLLRWFSKFQRVGPLYNIVDLGDIQDFPKVCNRKTFAKVFSFRYPAANTLTFSTGPSCLSKAQRSLELIKNLASSTLADCQHSSSSYLYMLFVSSLASHLLVI</sequence>
<dbReference type="Proteomes" id="UP000250140">
    <property type="component" value="Unassembled WGS sequence"/>
</dbReference>
<dbReference type="AlphaFoldDB" id="A0A8E2JXT3"/>
<protein>
    <submittedName>
        <fullName evidence="1">Uncharacterized protein</fullName>
    </submittedName>
</protein>
<name>A0A8E2JXT3_9PEZI</name>
<reference evidence="1 2" key="1">
    <citation type="journal article" date="2016" name="Nat. Commun.">
        <title>Ectomycorrhizal ecology is imprinted in the genome of the dominant symbiotic fungus Cenococcum geophilum.</title>
        <authorList>
            <consortium name="DOE Joint Genome Institute"/>
            <person name="Peter M."/>
            <person name="Kohler A."/>
            <person name="Ohm R.A."/>
            <person name="Kuo A."/>
            <person name="Krutzmann J."/>
            <person name="Morin E."/>
            <person name="Arend M."/>
            <person name="Barry K.W."/>
            <person name="Binder M."/>
            <person name="Choi C."/>
            <person name="Clum A."/>
            <person name="Copeland A."/>
            <person name="Grisel N."/>
            <person name="Haridas S."/>
            <person name="Kipfer T."/>
            <person name="LaButti K."/>
            <person name="Lindquist E."/>
            <person name="Lipzen A."/>
            <person name="Maire R."/>
            <person name="Meier B."/>
            <person name="Mihaltcheva S."/>
            <person name="Molinier V."/>
            <person name="Murat C."/>
            <person name="Poggeler S."/>
            <person name="Quandt C.A."/>
            <person name="Sperisen C."/>
            <person name="Tritt A."/>
            <person name="Tisserant E."/>
            <person name="Crous P.W."/>
            <person name="Henrissat B."/>
            <person name="Nehls U."/>
            <person name="Egli S."/>
            <person name="Spatafora J.W."/>
            <person name="Grigoriev I.V."/>
            <person name="Martin F.M."/>
        </authorList>
    </citation>
    <scope>NUCLEOTIDE SEQUENCE [LARGE SCALE GENOMIC DNA]</scope>
    <source>
        <strain evidence="1 2">CBS 207.34</strain>
    </source>
</reference>
<dbReference type="EMBL" id="KV748720">
    <property type="protein sequence ID" value="OCL13458.1"/>
    <property type="molecule type" value="Genomic_DNA"/>
</dbReference>